<evidence type="ECO:0000313" key="2">
    <source>
        <dbReference type="EMBL" id="KAF2575885.1"/>
    </source>
</evidence>
<feature type="region of interest" description="Disordered" evidence="1">
    <location>
        <begin position="86"/>
        <end position="138"/>
    </location>
</feature>
<feature type="compositionally biased region" description="Polar residues" evidence="1">
    <location>
        <begin position="1"/>
        <end position="14"/>
    </location>
</feature>
<dbReference type="Proteomes" id="UP000266723">
    <property type="component" value="Unassembled WGS sequence"/>
</dbReference>
<feature type="compositionally biased region" description="Polar residues" evidence="1">
    <location>
        <begin position="25"/>
        <end position="35"/>
    </location>
</feature>
<evidence type="ECO:0000313" key="4">
    <source>
        <dbReference type="Proteomes" id="UP000266723"/>
    </source>
</evidence>
<keyword evidence="4" id="KW-1185">Reference proteome</keyword>
<proteinExistence type="predicted"/>
<dbReference type="EMBL" id="QGKY02001015">
    <property type="protein sequence ID" value="KAF2575885.1"/>
    <property type="molecule type" value="Genomic_DNA"/>
</dbReference>
<dbReference type="AlphaFoldDB" id="A0A3N6TIW7"/>
<feature type="region of interest" description="Disordered" evidence="1">
    <location>
        <begin position="1"/>
        <end position="35"/>
    </location>
</feature>
<sequence length="138" mass="15114">MSTDDLNNQQTSGGTAADNDVENTPAANVTPVNANTTAFEEVDKMFSNFEKKSTEQKNVMSSLAKQVENITTRTMVVFLRRTTQIRGRRLDFTTPSDRSGSVLGKPSGKNPDEVNPAPTRKNPEDLPPVAEDKEEGEI</sequence>
<reference evidence="3" key="2">
    <citation type="submission" date="2019-12" db="EMBL/GenBank/DDBJ databases">
        <authorList>
            <person name="Studholme D.J."/>
            <person name="Sarris P."/>
        </authorList>
    </citation>
    <scope>NUCLEOTIDE SEQUENCE</scope>
    <source>
        <strain evidence="3">PFS-1207/04</strain>
        <tissue evidence="3">Leaf</tissue>
    </source>
</reference>
<dbReference type="OrthoDB" id="10460839at2759"/>
<name>A0A3N6TIW7_BRACR</name>
<comment type="caution">
    <text evidence="2">The sequence shown here is derived from an EMBL/GenBank/DDBJ whole genome shotgun (WGS) entry which is preliminary data.</text>
</comment>
<reference evidence="3 4" key="3">
    <citation type="journal article" date="2020" name="BMC Genomics">
        <title>Intraspecific diversification of the crop wild relative Brassica cretica Lam. using demographic model selection.</title>
        <authorList>
            <person name="Kioukis A."/>
            <person name="Michalopoulou V.A."/>
            <person name="Briers L."/>
            <person name="Pirintsos S."/>
            <person name="Studholme D.J."/>
            <person name="Pavlidis P."/>
            <person name="Sarris P.F."/>
        </authorList>
    </citation>
    <scope>NUCLEOTIDE SEQUENCE [LARGE SCALE GENOMIC DNA]</scope>
    <source>
        <strain evidence="4">cv. PFS-1207/04</strain>
        <strain evidence="3">PFS-1207/04</strain>
    </source>
</reference>
<evidence type="ECO:0000313" key="3">
    <source>
        <dbReference type="EMBL" id="KAF3566551.1"/>
    </source>
</evidence>
<accession>A0A3N6TIW7</accession>
<evidence type="ECO:0000256" key="1">
    <source>
        <dbReference type="SAM" id="MobiDB-lite"/>
    </source>
</evidence>
<reference evidence="2" key="1">
    <citation type="submission" date="2019-12" db="EMBL/GenBank/DDBJ databases">
        <title>Genome sequencing and annotation of Brassica cretica.</title>
        <authorList>
            <person name="Studholme D.J."/>
            <person name="Sarris P.F."/>
        </authorList>
    </citation>
    <scope>NUCLEOTIDE SEQUENCE</scope>
    <source>
        <strain evidence="2">PFS-102/07</strain>
        <tissue evidence="2">Leaf</tissue>
    </source>
</reference>
<dbReference type="EMBL" id="QGKV02000759">
    <property type="protein sequence ID" value="KAF3566551.1"/>
    <property type="molecule type" value="Genomic_DNA"/>
</dbReference>
<gene>
    <name evidence="3" type="ORF">DY000_02015538</name>
    <name evidence="2" type="ORF">F2Q70_00003640</name>
</gene>
<protein>
    <submittedName>
        <fullName evidence="2">Uncharacterized protein</fullName>
    </submittedName>
</protein>
<organism evidence="2">
    <name type="scientific">Brassica cretica</name>
    <name type="common">Mustard</name>
    <dbReference type="NCBI Taxonomy" id="69181"/>
    <lineage>
        <taxon>Eukaryota</taxon>
        <taxon>Viridiplantae</taxon>
        <taxon>Streptophyta</taxon>
        <taxon>Embryophyta</taxon>
        <taxon>Tracheophyta</taxon>
        <taxon>Spermatophyta</taxon>
        <taxon>Magnoliopsida</taxon>
        <taxon>eudicotyledons</taxon>
        <taxon>Gunneridae</taxon>
        <taxon>Pentapetalae</taxon>
        <taxon>rosids</taxon>
        <taxon>malvids</taxon>
        <taxon>Brassicales</taxon>
        <taxon>Brassicaceae</taxon>
        <taxon>Brassiceae</taxon>
        <taxon>Brassica</taxon>
    </lineage>
</organism>